<dbReference type="AlphaFoldDB" id="A0A381YIM1"/>
<dbReference type="InterPro" id="IPR041424">
    <property type="entry name" value="CinA_KH"/>
</dbReference>
<dbReference type="Gene3D" id="3.30.70.2860">
    <property type="match status" value="1"/>
</dbReference>
<organism evidence="2">
    <name type="scientific">marine metagenome</name>
    <dbReference type="NCBI Taxonomy" id="408172"/>
    <lineage>
        <taxon>unclassified sequences</taxon>
        <taxon>metagenomes</taxon>
        <taxon>ecological metagenomes</taxon>
    </lineage>
</organism>
<dbReference type="Pfam" id="PF18146">
    <property type="entry name" value="CinA_KH"/>
    <property type="match status" value="1"/>
</dbReference>
<dbReference type="Gene3D" id="3.40.980.10">
    <property type="entry name" value="MoaB/Mog-like domain"/>
    <property type="match status" value="1"/>
</dbReference>
<reference evidence="2" key="1">
    <citation type="submission" date="2018-05" db="EMBL/GenBank/DDBJ databases">
        <authorList>
            <person name="Lanie J.A."/>
            <person name="Ng W.-L."/>
            <person name="Kazmierczak K.M."/>
            <person name="Andrzejewski T.M."/>
            <person name="Davidsen T.M."/>
            <person name="Wayne K.J."/>
            <person name="Tettelin H."/>
            <person name="Glass J.I."/>
            <person name="Rusch D."/>
            <person name="Podicherti R."/>
            <person name="Tsui H.-C.T."/>
            <person name="Winkler M.E."/>
        </authorList>
    </citation>
    <scope>NUCLEOTIDE SEQUENCE</scope>
</reference>
<dbReference type="HAMAP" id="MF_00226_B">
    <property type="entry name" value="CinA_B"/>
    <property type="match status" value="1"/>
</dbReference>
<dbReference type="PANTHER" id="PTHR13939:SF0">
    <property type="entry name" value="NMN AMIDOHYDROLASE-LIKE PROTEIN YFAY"/>
    <property type="match status" value="1"/>
</dbReference>
<dbReference type="InterPro" id="IPR001453">
    <property type="entry name" value="MoaB/Mog_dom"/>
</dbReference>
<proteinExistence type="inferred from homology"/>
<dbReference type="EMBL" id="UINC01018229">
    <property type="protein sequence ID" value="SVA76381.1"/>
    <property type="molecule type" value="Genomic_DNA"/>
</dbReference>
<feature type="domain" description="MoaB/Mog" evidence="1">
    <location>
        <begin position="2"/>
        <end position="160"/>
    </location>
</feature>
<gene>
    <name evidence="2" type="ORF">METZ01_LOCUS129235</name>
</gene>
<dbReference type="SUPFAM" id="SSF53218">
    <property type="entry name" value="Molybdenum cofactor biosynthesis proteins"/>
    <property type="match status" value="1"/>
</dbReference>
<dbReference type="SUPFAM" id="SSF142433">
    <property type="entry name" value="CinA-like"/>
    <property type="match status" value="1"/>
</dbReference>
<sequence length="394" mass="43710">MLSGFTTDTNSAWIGQSVLEVGAEITWHVTIGDRNNHITAALNHVPEDIKVVLVTGGLGPTHDDITQKTLFEYFDVQPVFDEDYWNIINARMVKRTRVMPEINKNQAIRPNQGNVIPNKSGSARGLHLNNDRMDVFAMPGVHREMKDMMSNTIIPWIHDKTKSKIYVRTLRTTGAMESVLAEKLVDVTDNTRPVTVAFLPQFTGVDIRLTCPKKNPLIEIEEKIRDRVDKYVYATGTVNLEETVGDMLVKCGYTISTAESCTGGLIGHRFTNVPGSSTYYLGSVVCYNNNMKMKTLGVRESTLKEFGAVSKQTATEMAKGVRDLFESDMAIAVTGIAGPGGSTAGKPVGLVYITLVHHDTVWAKEFKFFTDRKLNKQLSSQVALNMVRIHLLNG</sequence>
<dbReference type="InterPro" id="IPR008136">
    <property type="entry name" value="CinA_C"/>
</dbReference>
<dbReference type="Gene3D" id="3.90.950.20">
    <property type="entry name" value="CinA-like"/>
    <property type="match status" value="1"/>
</dbReference>
<dbReference type="Pfam" id="PF00994">
    <property type="entry name" value="MoCF_biosynth"/>
    <property type="match status" value="1"/>
</dbReference>
<dbReference type="SMART" id="SM00852">
    <property type="entry name" value="MoCF_biosynth"/>
    <property type="match status" value="1"/>
</dbReference>
<evidence type="ECO:0000313" key="2">
    <source>
        <dbReference type="EMBL" id="SVA76381.1"/>
    </source>
</evidence>
<dbReference type="InterPro" id="IPR050101">
    <property type="entry name" value="CinA"/>
</dbReference>
<dbReference type="Pfam" id="PF02464">
    <property type="entry name" value="CinA"/>
    <property type="match status" value="1"/>
</dbReference>
<evidence type="ECO:0000259" key="1">
    <source>
        <dbReference type="SMART" id="SM00852"/>
    </source>
</evidence>
<dbReference type="InterPro" id="IPR036653">
    <property type="entry name" value="CinA-like_C"/>
</dbReference>
<protein>
    <recommendedName>
        <fullName evidence="1">MoaB/Mog domain-containing protein</fullName>
    </recommendedName>
</protein>
<dbReference type="NCBIfam" id="TIGR00200">
    <property type="entry name" value="cinA_nterm"/>
    <property type="match status" value="1"/>
</dbReference>
<dbReference type="InterPro" id="IPR008135">
    <property type="entry name" value="Competence-induced_CinA"/>
</dbReference>
<dbReference type="PIRSF" id="PIRSF006728">
    <property type="entry name" value="CinA"/>
    <property type="match status" value="1"/>
</dbReference>
<dbReference type="PANTHER" id="PTHR13939">
    <property type="entry name" value="NICOTINAMIDE-NUCLEOTIDE AMIDOHYDROLASE PNCC"/>
    <property type="match status" value="1"/>
</dbReference>
<dbReference type="InterPro" id="IPR036425">
    <property type="entry name" value="MoaB/Mog-like_dom_sf"/>
</dbReference>
<accession>A0A381YIM1</accession>
<dbReference type="NCBIfam" id="TIGR00199">
    <property type="entry name" value="PncC_domain"/>
    <property type="match status" value="1"/>
</dbReference>
<name>A0A381YIM1_9ZZZZ</name>